<dbReference type="Proteomes" id="UP001217333">
    <property type="component" value="Segment"/>
</dbReference>
<dbReference type="EMBL" id="OQ362005">
    <property type="protein sequence ID" value="WCX68758.1"/>
    <property type="molecule type" value="Genomic_DNA"/>
</dbReference>
<evidence type="ECO:0000313" key="1">
    <source>
        <dbReference type="EMBL" id="WCX68758.1"/>
    </source>
</evidence>
<organism evidence="1 2">
    <name type="scientific">Salmonella phage GSW6</name>
    <dbReference type="NCBI Taxonomy" id="3025422"/>
    <lineage>
        <taxon>Viruses</taxon>
        <taxon>Duplodnaviria</taxon>
        <taxon>Heunggongvirae</taxon>
        <taxon>Uroviricota</taxon>
        <taxon>Caudoviricetes</taxon>
        <taxon>Demerecviridae</taxon>
        <taxon>Markadamsvirinae</taxon>
        <taxon>Epseptimavirus</taxon>
        <taxon>Epseptimavirus GSW6</taxon>
    </lineage>
</organism>
<evidence type="ECO:0000313" key="2">
    <source>
        <dbReference type="Proteomes" id="UP001217333"/>
    </source>
</evidence>
<reference evidence="1" key="1">
    <citation type="submission" date="2023-01" db="EMBL/GenBank/DDBJ databases">
        <authorList>
            <person name="Bringhurst R.M."/>
            <person name="Homer T.E."/>
        </authorList>
    </citation>
    <scope>NUCLEOTIDE SEQUENCE</scope>
</reference>
<accession>A0AAE9YKS3</accession>
<keyword evidence="2" id="KW-1185">Reference proteome</keyword>
<dbReference type="RefSeq" id="YP_012772505.1">
    <property type="nucleotide sequence ID" value="NC_111398.1"/>
</dbReference>
<proteinExistence type="predicted"/>
<sequence length="57" mass="6629">MKDGEHIVKVDVMGFNFHASTLKEVVEQYELTPIQVFYLKQNGELILHEGKVTLTYF</sequence>
<name>A0AAE9YKS3_9CAUD</name>
<protein>
    <submittedName>
        <fullName evidence="1">Uncharacterized protein</fullName>
    </submittedName>
</protein>